<keyword evidence="1" id="KW-0732">Signal</keyword>
<accession>A0A6J1P4G8</accession>
<sequence>MKFLVFAALVAMATANPLNTWSVADLTAAVNDPRTDANFLPYLQHALNELLNAIAGGHEVDAIVVPTPTVLEVASQPTTWTLPELSAALQNSHTDPEIRPLLVDALNNLMSAIHSGDNVNSIVVNMPVEEVVEPEKPVPEPPTPLPQPPVTSPLVQVIVNVNGQQTHFTEVPAFDDIPQDVLASLR</sequence>
<feature type="signal peptide" evidence="1">
    <location>
        <begin position="1"/>
        <end position="15"/>
    </location>
</feature>
<name>A0A6J1P4G8_BICAN</name>
<keyword evidence="2" id="KW-1185">Reference proteome</keyword>
<feature type="chain" id="PRO_5046332051" evidence="1">
    <location>
        <begin position="16"/>
        <end position="186"/>
    </location>
</feature>
<dbReference type="Proteomes" id="UP001652582">
    <property type="component" value="Chromosome 20"/>
</dbReference>
<dbReference type="RefSeq" id="XP_023952611.2">
    <property type="nucleotide sequence ID" value="XM_024096843.2"/>
</dbReference>
<evidence type="ECO:0000256" key="1">
    <source>
        <dbReference type="SAM" id="SignalP"/>
    </source>
</evidence>
<evidence type="ECO:0000313" key="3">
    <source>
        <dbReference type="RefSeq" id="XP_023952611.2"/>
    </source>
</evidence>
<dbReference type="GeneID" id="112056411"/>
<evidence type="ECO:0000313" key="2">
    <source>
        <dbReference type="Proteomes" id="UP001652582"/>
    </source>
</evidence>
<proteinExistence type="predicted"/>
<organism evidence="2 3">
    <name type="scientific">Bicyclus anynana</name>
    <name type="common">Squinting bush brown butterfly</name>
    <dbReference type="NCBI Taxonomy" id="110368"/>
    <lineage>
        <taxon>Eukaryota</taxon>
        <taxon>Metazoa</taxon>
        <taxon>Ecdysozoa</taxon>
        <taxon>Arthropoda</taxon>
        <taxon>Hexapoda</taxon>
        <taxon>Insecta</taxon>
        <taxon>Pterygota</taxon>
        <taxon>Neoptera</taxon>
        <taxon>Endopterygota</taxon>
        <taxon>Lepidoptera</taxon>
        <taxon>Glossata</taxon>
        <taxon>Ditrysia</taxon>
        <taxon>Papilionoidea</taxon>
        <taxon>Nymphalidae</taxon>
        <taxon>Satyrinae</taxon>
        <taxon>Satyrini</taxon>
        <taxon>Mycalesina</taxon>
        <taxon>Bicyclus</taxon>
    </lineage>
</organism>
<gene>
    <name evidence="3" type="primary">LOC112056411</name>
</gene>
<dbReference type="OrthoDB" id="7482536at2759"/>
<reference evidence="3" key="1">
    <citation type="submission" date="2025-08" db="UniProtKB">
        <authorList>
            <consortium name="RefSeq"/>
        </authorList>
    </citation>
    <scope>IDENTIFICATION</scope>
</reference>
<protein>
    <submittedName>
        <fullName evidence="3">Uncharacterized protein LOC112056411</fullName>
    </submittedName>
</protein>